<keyword evidence="3" id="KW-1185">Reference proteome</keyword>
<dbReference type="RefSeq" id="WP_382421998.1">
    <property type="nucleotide sequence ID" value="NZ_JBHSCW010000003.1"/>
</dbReference>
<comment type="caution">
    <text evidence="2">The sequence shown here is derived from an EMBL/GenBank/DDBJ whole genome shotgun (WGS) entry which is preliminary data.</text>
</comment>
<feature type="chain" id="PRO_5045849235" evidence="1">
    <location>
        <begin position="26"/>
        <end position="564"/>
    </location>
</feature>
<feature type="signal peptide" evidence="1">
    <location>
        <begin position="1"/>
        <end position="25"/>
    </location>
</feature>
<dbReference type="Proteomes" id="UP001595799">
    <property type="component" value="Unassembled WGS sequence"/>
</dbReference>
<evidence type="ECO:0000313" key="3">
    <source>
        <dbReference type="Proteomes" id="UP001595799"/>
    </source>
</evidence>
<sequence>MRYLKPGSGLALLLLAFFWPMTASAFDDCAAGDYLADADPRVAGMDLPCDEVERFTIDTPKGVREVRIVSSYDFPAVDLRVMRREVRRSVERSAAALSDVGRLAPDDLTIWLSHLLPTEEEESGGYAHDAHGVAVETSDGCLVAVYAGLTGARGMAFTMAHEFFHCVQKAEMPVKANLSASDWWVEGTAEWFANLAFPGTTHSQGFVAGFDSLSDHVPLTALGTDSVVFFFWLSETFGAPAVADLMTAMPAEEGQSAQQDALAHVLAPTDWQHFAQAYLDQDLRLPGGGAVASTPFPGDIHVWNRSREHSITFDRFVLARAQLEFACGHWTLRRATEKGTWKVREPSSRDWVELPEELTVEEGSAKRVRLAGYGIEEAEGFRLVLDGRKDPCRGCLLTARDETADHCLIGGWELVSGGYGKVIERELRDTGVFQDLQYPDLQRYLILQADGRYEQSPTPGEGTSSVLSEEGELWQGLASLALGAAGRWSVEGEKLRLCEAESTVDLNLEIFEPDGDVSRIRENRDKGGDVLLRTRRYSCEGNSLSMEETLPGASSVTWEYRRLE</sequence>
<reference evidence="3" key="1">
    <citation type="journal article" date="2019" name="Int. J. Syst. Evol. Microbiol.">
        <title>The Global Catalogue of Microorganisms (GCM) 10K type strain sequencing project: providing services to taxonomists for standard genome sequencing and annotation.</title>
        <authorList>
            <consortium name="The Broad Institute Genomics Platform"/>
            <consortium name="The Broad Institute Genome Sequencing Center for Infectious Disease"/>
            <person name="Wu L."/>
            <person name="Ma J."/>
        </authorList>
    </citation>
    <scope>NUCLEOTIDE SEQUENCE [LARGE SCALE GENOMIC DNA]</scope>
    <source>
        <strain evidence="3">CECT 8472</strain>
    </source>
</reference>
<evidence type="ECO:0000313" key="2">
    <source>
        <dbReference type="EMBL" id="MFC4351673.1"/>
    </source>
</evidence>
<evidence type="ECO:0000256" key="1">
    <source>
        <dbReference type="SAM" id="SignalP"/>
    </source>
</evidence>
<proteinExistence type="predicted"/>
<name>A0ABV8UMI6_9PROT</name>
<accession>A0ABV8UMI6</accession>
<protein>
    <submittedName>
        <fullName evidence="2">Uncharacterized protein</fullName>
    </submittedName>
</protein>
<organism evidence="2 3">
    <name type="scientific">Fodinicurvata halophila</name>
    <dbReference type="NCBI Taxonomy" id="1419723"/>
    <lineage>
        <taxon>Bacteria</taxon>
        <taxon>Pseudomonadati</taxon>
        <taxon>Pseudomonadota</taxon>
        <taxon>Alphaproteobacteria</taxon>
        <taxon>Rhodospirillales</taxon>
        <taxon>Rhodovibrionaceae</taxon>
        <taxon>Fodinicurvata</taxon>
    </lineage>
</organism>
<dbReference type="EMBL" id="JBHSCW010000003">
    <property type="protein sequence ID" value="MFC4351673.1"/>
    <property type="molecule type" value="Genomic_DNA"/>
</dbReference>
<gene>
    <name evidence="2" type="ORF">ACFOW6_08985</name>
</gene>
<keyword evidence="1" id="KW-0732">Signal</keyword>